<accession>A0A9J5WWX4</accession>
<organism evidence="1 2">
    <name type="scientific">Solanum commersonii</name>
    <name type="common">Commerson's wild potato</name>
    <name type="synonym">Commerson's nightshade</name>
    <dbReference type="NCBI Taxonomy" id="4109"/>
    <lineage>
        <taxon>Eukaryota</taxon>
        <taxon>Viridiplantae</taxon>
        <taxon>Streptophyta</taxon>
        <taxon>Embryophyta</taxon>
        <taxon>Tracheophyta</taxon>
        <taxon>Spermatophyta</taxon>
        <taxon>Magnoliopsida</taxon>
        <taxon>eudicotyledons</taxon>
        <taxon>Gunneridae</taxon>
        <taxon>Pentapetalae</taxon>
        <taxon>asterids</taxon>
        <taxon>lamiids</taxon>
        <taxon>Solanales</taxon>
        <taxon>Solanaceae</taxon>
        <taxon>Solanoideae</taxon>
        <taxon>Solaneae</taxon>
        <taxon>Solanum</taxon>
    </lineage>
</organism>
<evidence type="ECO:0000313" key="2">
    <source>
        <dbReference type="Proteomes" id="UP000824120"/>
    </source>
</evidence>
<protein>
    <recommendedName>
        <fullName evidence="3">Reverse transcriptase domain-containing protein</fullName>
    </recommendedName>
</protein>
<sequence>MLNLLHYDPNYKGFEMEIRGPQINHLCFADDVIIFTSGTRASLQLIMKTLGTYESISYQLINKSESHFMIPSNTPPDIISLTQEITGFSHKSSPISYLGFPLNIGGQRITNYSELVAKVVKKISGWHSRNLSFGGKVTLVKHVLQSIPIDTMEVISPPKTTLNYIKRVTTDFFWGLEKDRKKYHWASWETLSFPYDEGGIGVRNLEDVCMSMQYKQWWNFRANKPETINHKP</sequence>
<comment type="caution">
    <text evidence="1">The sequence shown here is derived from an EMBL/GenBank/DDBJ whole genome shotgun (WGS) entry which is preliminary data.</text>
</comment>
<keyword evidence="2" id="KW-1185">Reference proteome</keyword>
<dbReference type="EMBL" id="JACXVP010000010">
    <property type="protein sequence ID" value="KAG5580299.1"/>
    <property type="molecule type" value="Genomic_DNA"/>
</dbReference>
<name>A0A9J5WWX4_SOLCO</name>
<dbReference type="OrthoDB" id="1744944at2759"/>
<proteinExistence type="predicted"/>
<dbReference type="PANTHER" id="PTHR33116">
    <property type="entry name" value="REVERSE TRANSCRIPTASE ZINC-BINDING DOMAIN-CONTAINING PROTEIN-RELATED-RELATED"/>
    <property type="match status" value="1"/>
</dbReference>
<reference evidence="1 2" key="1">
    <citation type="submission" date="2020-09" db="EMBL/GenBank/DDBJ databases">
        <title>De no assembly of potato wild relative species, Solanum commersonii.</title>
        <authorList>
            <person name="Cho K."/>
        </authorList>
    </citation>
    <scope>NUCLEOTIDE SEQUENCE [LARGE SCALE GENOMIC DNA]</scope>
    <source>
        <strain evidence="1">LZ3.2</strain>
        <tissue evidence="1">Leaf</tissue>
    </source>
</reference>
<gene>
    <name evidence="1" type="ORF">H5410_050926</name>
</gene>
<dbReference type="AlphaFoldDB" id="A0A9J5WWX4"/>
<evidence type="ECO:0008006" key="3">
    <source>
        <dbReference type="Google" id="ProtNLM"/>
    </source>
</evidence>
<dbReference type="Proteomes" id="UP000824120">
    <property type="component" value="Chromosome 10"/>
</dbReference>
<evidence type="ECO:0000313" key="1">
    <source>
        <dbReference type="EMBL" id="KAG5580299.1"/>
    </source>
</evidence>
<dbReference type="PANTHER" id="PTHR33116:SF82">
    <property type="entry name" value="RNASE H FAMILY PROTEIN"/>
    <property type="match status" value="1"/>
</dbReference>